<evidence type="ECO:0000313" key="2">
    <source>
        <dbReference type="EMBL" id="PIE62616.1"/>
    </source>
</evidence>
<evidence type="ECO:0000313" key="3">
    <source>
        <dbReference type="Proteomes" id="UP000231203"/>
    </source>
</evidence>
<keyword evidence="1" id="KW-0732">Signal</keyword>
<dbReference type="Proteomes" id="UP000231203">
    <property type="component" value="Unassembled WGS sequence"/>
</dbReference>
<dbReference type="PANTHER" id="PTHR35841">
    <property type="entry name" value="PHOSPHONATES-BINDING PERIPLASMIC PROTEIN"/>
    <property type="match status" value="1"/>
</dbReference>
<proteinExistence type="predicted"/>
<accession>A0A2G6MRP0</accession>
<gene>
    <name evidence="2" type="ORF">CSA25_04245</name>
</gene>
<dbReference type="EMBL" id="PDTI01000036">
    <property type="protein sequence ID" value="PIE62616.1"/>
    <property type="molecule type" value="Genomic_DNA"/>
</dbReference>
<dbReference type="Pfam" id="PF12974">
    <property type="entry name" value="Phosphonate-bd"/>
    <property type="match status" value="1"/>
</dbReference>
<protein>
    <submittedName>
        <fullName evidence="2">ABC transporter substrate-binding protein</fullName>
    </submittedName>
</protein>
<organism evidence="2 3">
    <name type="scientific">Desulfobacter postgatei</name>
    <dbReference type="NCBI Taxonomy" id="2293"/>
    <lineage>
        <taxon>Bacteria</taxon>
        <taxon>Pseudomonadati</taxon>
        <taxon>Thermodesulfobacteriota</taxon>
        <taxon>Desulfobacteria</taxon>
        <taxon>Desulfobacterales</taxon>
        <taxon>Desulfobacteraceae</taxon>
        <taxon>Desulfobacter</taxon>
    </lineage>
</organism>
<feature type="signal peptide" evidence="1">
    <location>
        <begin position="1"/>
        <end position="21"/>
    </location>
</feature>
<reference evidence="2 3" key="1">
    <citation type="submission" date="2017-10" db="EMBL/GenBank/DDBJ databases">
        <title>Novel microbial diversity and functional potential in the marine mammal oral microbiome.</title>
        <authorList>
            <person name="Dudek N.K."/>
            <person name="Sun C.L."/>
            <person name="Burstein D."/>
            <person name="Kantor R.S."/>
            <person name="Aliaga Goltsman D.S."/>
            <person name="Bik E.M."/>
            <person name="Thomas B.C."/>
            <person name="Banfield J.F."/>
            <person name="Relman D.A."/>
        </authorList>
    </citation>
    <scope>NUCLEOTIDE SEQUENCE [LARGE SCALE GENOMIC DNA]</scope>
    <source>
        <strain evidence="2">DOLJORAL78_47_202</strain>
    </source>
</reference>
<dbReference type="SUPFAM" id="SSF53850">
    <property type="entry name" value="Periplasmic binding protein-like II"/>
    <property type="match status" value="1"/>
</dbReference>
<evidence type="ECO:0000256" key="1">
    <source>
        <dbReference type="SAM" id="SignalP"/>
    </source>
</evidence>
<comment type="caution">
    <text evidence="2">The sequence shown here is derived from an EMBL/GenBank/DDBJ whole genome shotgun (WGS) entry which is preliminary data.</text>
</comment>
<feature type="chain" id="PRO_5013835437" evidence="1">
    <location>
        <begin position="22"/>
        <end position="293"/>
    </location>
</feature>
<sequence>MVKYVWFCCLSLLLFFGIAVAETSDNGVTEQPVLHFAPLPMENREAVYKQFEPLRVYLENITGRKVVFKYFDNYDCLLDNFISGGIDLAYLGPLPYVELRGKYPDAEPLVTFREISGKSGYTCSLITLPENQLQLSAIKGKRVALTQPLSTCGYLSVNGLLEKYGSHLEKNRYCYLGRHDAVALAIVRSEFDIGGVKTEIAHKYEHLGLKILEETDIFPGFALVSNSTSVDPETAETIRKSFDALQPDGKDREMLSAWGNKLANGAVPATDKQYDIIRRLLGDVVIPKKDNCR</sequence>
<dbReference type="PANTHER" id="PTHR35841:SF1">
    <property type="entry name" value="PHOSPHONATES-BINDING PERIPLASMIC PROTEIN"/>
    <property type="match status" value="1"/>
</dbReference>
<name>A0A2G6MRP0_9BACT</name>
<dbReference type="AlphaFoldDB" id="A0A2G6MRP0"/>
<dbReference type="Gene3D" id="3.40.190.10">
    <property type="entry name" value="Periplasmic binding protein-like II"/>
    <property type="match status" value="2"/>
</dbReference>